<feature type="domain" description="AB hydrolase-1" evidence="3">
    <location>
        <begin position="57"/>
        <end position="146"/>
    </location>
</feature>
<dbReference type="OrthoDB" id="8119704at2759"/>
<proteinExistence type="inferred from homology"/>
<organism evidence="4 5">
    <name type="scientific">Sistotremastrum suecicum HHB10207 ss-3</name>
    <dbReference type="NCBI Taxonomy" id="1314776"/>
    <lineage>
        <taxon>Eukaryota</taxon>
        <taxon>Fungi</taxon>
        <taxon>Dikarya</taxon>
        <taxon>Basidiomycota</taxon>
        <taxon>Agaricomycotina</taxon>
        <taxon>Agaricomycetes</taxon>
        <taxon>Sistotremastrales</taxon>
        <taxon>Sistotremastraceae</taxon>
        <taxon>Sistotremastrum</taxon>
    </lineage>
</organism>
<evidence type="ECO:0000313" key="5">
    <source>
        <dbReference type="Proteomes" id="UP000076798"/>
    </source>
</evidence>
<dbReference type="PANTHER" id="PTHR46118">
    <property type="entry name" value="PROTEIN ABHD11"/>
    <property type="match status" value="1"/>
</dbReference>
<dbReference type="SUPFAM" id="SSF53474">
    <property type="entry name" value="alpha/beta-Hydrolases"/>
    <property type="match status" value="1"/>
</dbReference>
<evidence type="ECO:0000259" key="3">
    <source>
        <dbReference type="Pfam" id="PF00561"/>
    </source>
</evidence>
<dbReference type="Pfam" id="PF00561">
    <property type="entry name" value="Abhydrolase_1"/>
    <property type="match status" value="1"/>
</dbReference>
<dbReference type="PANTHER" id="PTHR46118:SF4">
    <property type="entry name" value="PROTEIN ABHD11"/>
    <property type="match status" value="1"/>
</dbReference>
<dbReference type="GO" id="GO:0052689">
    <property type="term" value="F:carboxylic ester hydrolase activity"/>
    <property type="evidence" value="ECO:0007669"/>
    <property type="project" value="TreeGrafter"/>
</dbReference>
<dbReference type="Gene3D" id="3.40.50.1820">
    <property type="entry name" value="alpha/beta hydrolase"/>
    <property type="match status" value="1"/>
</dbReference>
<keyword evidence="5" id="KW-1185">Reference proteome</keyword>
<sequence length="329" mass="36722">MNGRPALFSTVIQKEMLRNATRRPLLGYYRTLSSRAVSLAFEKYPAPGSLSSEKEGALVILHGLFGSKQNWRSLSKLLAQRLGTDVWALDLRNHGTSPHAEPMDYRSMADDVHHFLDQQELKRVVLLGHSMGGKVAMTLALTPSLQDDVLSQLIVEDTAPGRGSISEEFLHYVDVMSEIETGGFKTRKEADGHLAKTVPDPTIRSFLLTNLLPASGSGLKFRVPLDIIRNYIGHIGDFPYAPHETTFAKQTLLIKGVKSSYVNRHNIPTAEAFFSDLKVQALDTGHWVHAEEPRGFVDLVANFTSQQDLGPDARDERSLWHRTRKITLK</sequence>
<comment type="similarity">
    <text evidence="1">Belongs to the AB hydrolase superfamily.</text>
</comment>
<dbReference type="EMBL" id="KV428205">
    <property type="protein sequence ID" value="KZT34007.1"/>
    <property type="molecule type" value="Genomic_DNA"/>
</dbReference>
<dbReference type="AlphaFoldDB" id="A0A165Z758"/>
<name>A0A165Z758_9AGAM</name>
<accession>A0A165Z758</accession>
<gene>
    <name evidence="4" type="ORF">SISSUDRAFT_1027085</name>
</gene>
<evidence type="ECO:0000313" key="4">
    <source>
        <dbReference type="EMBL" id="KZT34007.1"/>
    </source>
</evidence>
<dbReference type="STRING" id="1314776.A0A165Z758"/>
<dbReference type="InterPro" id="IPR000073">
    <property type="entry name" value="AB_hydrolase_1"/>
</dbReference>
<evidence type="ECO:0000256" key="1">
    <source>
        <dbReference type="ARBA" id="ARBA00008645"/>
    </source>
</evidence>
<dbReference type="Proteomes" id="UP000076798">
    <property type="component" value="Unassembled WGS sequence"/>
</dbReference>
<keyword evidence="2 4" id="KW-0378">Hydrolase</keyword>
<evidence type="ECO:0000256" key="2">
    <source>
        <dbReference type="ARBA" id="ARBA00022801"/>
    </source>
</evidence>
<dbReference type="GO" id="GO:0005739">
    <property type="term" value="C:mitochondrion"/>
    <property type="evidence" value="ECO:0007669"/>
    <property type="project" value="TreeGrafter"/>
</dbReference>
<dbReference type="InterPro" id="IPR029058">
    <property type="entry name" value="AB_hydrolase_fold"/>
</dbReference>
<reference evidence="4 5" key="1">
    <citation type="journal article" date="2016" name="Mol. Biol. Evol.">
        <title>Comparative Genomics of Early-Diverging Mushroom-Forming Fungi Provides Insights into the Origins of Lignocellulose Decay Capabilities.</title>
        <authorList>
            <person name="Nagy L.G."/>
            <person name="Riley R."/>
            <person name="Tritt A."/>
            <person name="Adam C."/>
            <person name="Daum C."/>
            <person name="Floudas D."/>
            <person name="Sun H."/>
            <person name="Yadav J.S."/>
            <person name="Pangilinan J."/>
            <person name="Larsson K.H."/>
            <person name="Matsuura K."/>
            <person name="Barry K."/>
            <person name="Labutti K."/>
            <person name="Kuo R."/>
            <person name="Ohm R.A."/>
            <person name="Bhattacharya S.S."/>
            <person name="Shirouzu T."/>
            <person name="Yoshinaga Y."/>
            <person name="Martin F.M."/>
            <person name="Grigoriev I.V."/>
            <person name="Hibbett D.S."/>
        </authorList>
    </citation>
    <scope>NUCLEOTIDE SEQUENCE [LARGE SCALE GENOMIC DNA]</scope>
    <source>
        <strain evidence="4 5">HHB10207 ss-3</strain>
    </source>
</reference>
<protein>
    <submittedName>
        <fullName evidence="4">Alpha/beta-hydrolase</fullName>
    </submittedName>
</protein>